<reference evidence="2" key="1">
    <citation type="submission" date="2020-01" db="EMBL/GenBank/DDBJ databases">
        <authorList>
            <person name="Mishra B."/>
        </authorList>
    </citation>
    <scope>NUCLEOTIDE SEQUENCE [LARGE SCALE GENOMIC DNA]</scope>
</reference>
<sequence>MYVEGAFGCKRRGWQVDTVRTLLSRFEEKKDVNGAESLVEILKKVKNKIGAEIFESLIRTYAAAGKSHPAMHRGLKMENVEVSEARRSCSVKYVQRNEVCASISFFFISLVVALSIITSSVSYW</sequence>
<dbReference type="EMBL" id="CACVBM020001093">
    <property type="protein sequence ID" value="CAA7030285.1"/>
    <property type="molecule type" value="Genomic_DNA"/>
</dbReference>
<evidence type="ECO:0000313" key="2">
    <source>
        <dbReference type="EMBL" id="CAA7030285.1"/>
    </source>
</evidence>
<proteinExistence type="predicted"/>
<gene>
    <name evidence="2" type="ORF">MERR_LOCUS17520</name>
</gene>
<evidence type="ECO:0000256" key="1">
    <source>
        <dbReference type="SAM" id="Phobius"/>
    </source>
</evidence>
<dbReference type="AlphaFoldDB" id="A0A6D2IXS6"/>
<evidence type="ECO:0000313" key="3">
    <source>
        <dbReference type="Proteomes" id="UP000467841"/>
    </source>
</evidence>
<keyword evidence="3" id="KW-1185">Reference proteome</keyword>
<protein>
    <submittedName>
        <fullName evidence="2">Uncharacterized protein</fullName>
    </submittedName>
</protein>
<keyword evidence="1" id="KW-0472">Membrane</keyword>
<dbReference type="Proteomes" id="UP000467841">
    <property type="component" value="Unassembled WGS sequence"/>
</dbReference>
<keyword evidence="1" id="KW-1133">Transmembrane helix</keyword>
<dbReference type="OrthoDB" id="1717827at2759"/>
<comment type="caution">
    <text evidence="2">The sequence shown here is derived from an EMBL/GenBank/DDBJ whole genome shotgun (WGS) entry which is preliminary data.</text>
</comment>
<keyword evidence="1" id="KW-0812">Transmembrane</keyword>
<accession>A0A6D2IXS6</accession>
<feature type="transmembrane region" description="Helical" evidence="1">
    <location>
        <begin position="99"/>
        <end position="123"/>
    </location>
</feature>
<organism evidence="2 3">
    <name type="scientific">Microthlaspi erraticum</name>
    <dbReference type="NCBI Taxonomy" id="1685480"/>
    <lineage>
        <taxon>Eukaryota</taxon>
        <taxon>Viridiplantae</taxon>
        <taxon>Streptophyta</taxon>
        <taxon>Embryophyta</taxon>
        <taxon>Tracheophyta</taxon>
        <taxon>Spermatophyta</taxon>
        <taxon>Magnoliopsida</taxon>
        <taxon>eudicotyledons</taxon>
        <taxon>Gunneridae</taxon>
        <taxon>Pentapetalae</taxon>
        <taxon>rosids</taxon>
        <taxon>malvids</taxon>
        <taxon>Brassicales</taxon>
        <taxon>Brassicaceae</taxon>
        <taxon>Coluteocarpeae</taxon>
        <taxon>Microthlaspi</taxon>
    </lineage>
</organism>
<name>A0A6D2IXS6_9BRAS</name>